<name>A0A9P6MD44_9FUNG</name>
<evidence type="ECO:0000313" key="2">
    <source>
        <dbReference type="Proteomes" id="UP000703661"/>
    </source>
</evidence>
<organism evidence="1 2">
    <name type="scientific">Entomortierella chlamydospora</name>
    <dbReference type="NCBI Taxonomy" id="101097"/>
    <lineage>
        <taxon>Eukaryota</taxon>
        <taxon>Fungi</taxon>
        <taxon>Fungi incertae sedis</taxon>
        <taxon>Mucoromycota</taxon>
        <taxon>Mortierellomycotina</taxon>
        <taxon>Mortierellomycetes</taxon>
        <taxon>Mortierellales</taxon>
        <taxon>Mortierellaceae</taxon>
        <taxon>Entomortierella</taxon>
    </lineage>
</organism>
<keyword evidence="2" id="KW-1185">Reference proteome</keyword>
<dbReference type="AlphaFoldDB" id="A0A9P6MD44"/>
<gene>
    <name evidence="1" type="ORF">BGZ80_008367</name>
</gene>
<sequence length="211" mass="24361">MVKHSRDRQSRFLNILAKSPSANTIEVLEMERPRVYVSGDLVCILQSCPKLRVLRLTGTQQSRNGTDISDIVSSLSMPWKCQDTLEVLELDLSNRKEDQLYKKSKNRSAIQERTAHLVRQLHDKLRSIKNLKSLTLNWKSQSFQGEAIPLEIGLAYLNDDWGQLIPTLMKKMTRADLKWMGLDWNTLDDIRQGKESRKMEHVATKERASRA</sequence>
<dbReference type="Proteomes" id="UP000703661">
    <property type="component" value="Unassembled WGS sequence"/>
</dbReference>
<comment type="caution">
    <text evidence="1">The sequence shown here is derived from an EMBL/GenBank/DDBJ whole genome shotgun (WGS) entry which is preliminary data.</text>
</comment>
<evidence type="ECO:0000313" key="1">
    <source>
        <dbReference type="EMBL" id="KAF9992900.1"/>
    </source>
</evidence>
<dbReference type="SUPFAM" id="SSF52047">
    <property type="entry name" value="RNI-like"/>
    <property type="match status" value="1"/>
</dbReference>
<reference evidence="1" key="1">
    <citation type="journal article" date="2020" name="Fungal Divers.">
        <title>Resolving the Mortierellaceae phylogeny through synthesis of multi-gene phylogenetics and phylogenomics.</title>
        <authorList>
            <person name="Vandepol N."/>
            <person name="Liber J."/>
            <person name="Desiro A."/>
            <person name="Na H."/>
            <person name="Kennedy M."/>
            <person name="Barry K."/>
            <person name="Grigoriev I.V."/>
            <person name="Miller A.N."/>
            <person name="O'Donnell K."/>
            <person name="Stajich J.E."/>
            <person name="Bonito G."/>
        </authorList>
    </citation>
    <scope>NUCLEOTIDE SEQUENCE</scope>
    <source>
        <strain evidence="1">NRRL 2769</strain>
    </source>
</reference>
<protein>
    <submittedName>
        <fullName evidence="1">Uncharacterized protein</fullName>
    </submittedName>
</protein>
<dbReference type="OrthoDB" id="2437929at2759"/>
<accession>A0A9P6MD44</accession>
<dbReference type="EMBL" id="JAAAID010004504">
    <property type="protein sequence ID" value="KAF9992900.1"/>
    <property type="molecule type" value="Genomic_DNA"/>
</dbReference>
<feature type="non-terminal residue" evidence="1">
    <location>
        <position position="211"/>
    </location>
</feature>
<proteinExistence type="predicted"/>